<keyword evidence="1" id="KW-0472">Membrane</keyword>
<accession>A0A3D3R7F4</accession>
<evidence type="ECO:0000313" key="3">
    <source>
        <dbReference type="Proteomes" id="UP000263642"/>
    </source>
</evidence>
<evidence type="ECO:0000313" key="2">
    <source>
        <dbReference type="EMBL" id="HCO24824.1"/>
    </source>
</evidence>
<organism evidence="2 3">
    <name type="scientific">Gimesia maris</name>
    <dbReference type="NCBI Taxonomy" id="122"/>
    <lineage>
        <taxon>Bacteria</taxon>
        <taxon>Pseudomonadati</taxon>
        <taxon>Planctomycetota</taxon>
        <taxon>Planctomycetia</taxon>
        <taxon>Planctomycetales</taxon>
        <taxon>Planctomycetaceae</taxon>
        <taxon>Gimesia</taxon>
    </lineage>
</organism>
<protein>
    <submittedName>
        <fullName evidence="2">Uncharacterized protein</fullName>
    </submittedName>
</protein>
<evidence type="ECO:0000256" key="1">
    <source>
        <dbReference type="SAM" id="Phobius"/>
    </source>
</evidence>
<keyword evidence="1" id="KW-1133">Transmembrane helix</keyword>
<comment type="caution">
    <text evidence="2">The sequence shown here is derived from an EMBL/GenBank/DDBJ whole genome shotgun (WGS) entry which is preliminary data.</text>
</comment>
<feature type="transmembrane region" description="Helical" evidence="1">
    <location>
        <begin position="41"/>
        <end position="64"/>
    </location>
</feature>
<keyword evidence="1" id="KW-0812">Transmembrane</keyword>
<reference evidence="2 3" key="1">
    <citation type="journal article" date="2018" name="Nat. Biotechnol.">
        <title>A standardized bacterial taxonomy based on genome phylogeny substantially revises the tree of life.</title>
        <authorList>
            <person name="Parks D.H."/>
            <person name="Chuvochina M."/>
            <person name="Waite D.W."/>
            <person name="Rinke C."/>
            <person name="Skarshewski A."/>
            <person name="Chaumeil P.A."/>
            <person name="Hugenholtz P."/>
        </authorList>
    </citation>
    <scope>NUCLEOTIDE SEQUENCE [LARGE SCALE GENOMIC DNA]</scope>
    <source>
        <strain evidence="2">UBA9375</strain>
    </source>
</reference>
<dbReference type="Proteomes" id="UP000263642">
    <property type="component" value="Unassembled WGS sequence"/>
</dbReference>
<gene>
    <name evidence="2" type="ORF">DIT97_18020</name>
</gene>
<dbReference type="EMBL" id="DQAY01000108">
    <property type="protein sequence ID" value="HCO24824.1"/>
    <property type="molecule type" value="Genomic_DNA"/>
</dbReference>
<proteinExistence type="predicted"/>
<dbReference type="AlphaFoldDB" id="A0A3D3R7F4"/>
<sequence length="185" mass="20152">MWHDGGRLIQAFLFRPCSGTRMSSSSMCVALFFHFPLRKSGGVAVTRIFVKLAVLAVVVALFGFNRSHKVEKLAKPFAVMENAGAVHSLYKELPLTEITRALPSGSVDAIDVDTRYPQHVIGIVEVTYPNGKPHRFQTTFKNSAGKSIVKQWQPAEGNPGPTAVGLFMLPEDIIAGTTKVSEPAE</sequence>
<name>A0A3D3R7F4_9PLAN</name>